<dbReference type="EMBL" id="WHUW01000012">
    <property type="protein sequence ID" value="KAF8440428.1"/>
    <property type="molecule type" value="Genomic_DNA"/>
</dbReference>
<sequence>MRYLLLLLVLSFIATSTFFFVEARKVRRSLCAALSLIVFDQQPNRFSNANMEVPTS</sequence>
<dbReference type="Proteomes" id="UP001194468">
    <property type="component" value="Unassembled WGS sequence"/>
</dbReference>
<name>A0AAD4BV47_BOLED</name>
<proteinExistence type="predicted"/>
<evidence type="ECO:0000313" key="2">
    <source>
        <dbReference type="Proteomes" id="UP001194468"/>
    </source>
</evidence>
<protein>
    <submittedName>
        <fullName evidence="1">Uncharacterized protein</fullName>
    </submittedName>
</protein>
<accession>A0AAD4BV47</accession>
<dbReference type="AlphaFoldDB" id="A0AAD4BV47"/>
<reference evidence="1" key="2">
    <citation type="journal article" date="2020" name="Nat. Commun.">
        <title>Large-scale genome sequencing of mycorrhizal fungi provides insights into the early evolution of symbiotic traits.</title>
        <authorList>
            <person name="Miyauchi S."/>
            <person name="Kiss E."/>
            <person name="Kuo A."/>
            <person name="Drula E."/>
            <person name="Kohler A."/>
            <person name="Sanchez-Garcia M."/>
            <person name="Morin E."/>
            <person name="Andreopoulos B."/>
            <person name="Barry K.W."/>
            <person name="Bonito G."/>
            <person name="Buee M."/>
            <person name="Carver A."/>
            <person name="Chen C."/>
            <person name="Cichocki N."/>
            <person name="Clum A."/>
            <person name="Culley D."/>
            <person name="Crous P.W."/>
            <person name="Fauchery L."/>
            <person name="Girlanda M."/>
            <person name="Hayes R.D."/>
            <person name="Keri Z."/>
            <person name="LaButti K."/>
            <person name="Lipzen A."/>
            <person name="Lombard V."/>
            <person name="Magnuson J."/>
            <person name="Maillard F."/>
            <person name="Murat C."/>
            <person name="Nolan M."/>
            <person name="Ohm R.A."/>
            <person name="Pangilinan J."/>
            <person name="Pereira M.F."/>
            <person name="Perotto S."/>
            <person name="Peter M."/>
            <person name="Pfister S."/>
            <person name="Riley R."/>
            <person name="Sitrit Y."/>
            <person name="Stielow J.B."/>
            <person name="Szollosi G."/>
            <person name="Zifcakova L."/>
            <person name="Stursova M."/>
            <person name="Spatafora J.W."/>
            <person name="Tedersoo L."/>
            <person name="Vaario L.M."/>
            <person name="Yamada A."/>
            <person name="Yan M."/>
            <person name="Wang P."/>
            <person name="Xu J."/>
            <person name="Bruns T."/>
            <person name="Baldrian P."/>
            <person name="Vilgalys R."/>
            <person name="Dunand C."/>
            <person name="Henrissat B."/>
            <person name="Grigoriev I.V."/>
            <person name="Hibbett D."/>
            <person name="Nagy L.G."/>
            <person name="Martin F.M."/>
        </authorList>
    </citation>
    <scope>NUCLEOTIDE SEQUENCE</scope>
    <source>
        <strain evidence="1">BED1</strain>
    </source>
</reference>
<evidence type="ECO:0000313" key="1">
    <source>
        <dbReference type="EMBL" id="KAF8440428.1"/>
    </source>
</evidence>
<gene>
    <name evidence="1" type="ORF">L210DRAFT_943897</name>
</gene>
<keyword evidence="2" id="KW-1185">Reference proteome</keyword>
<reference evidence="1" key="1">
    <citation type="submission" date="2019-10" db="EMBL/GenBank/DDBJ databases">
        <authorList>
            <consortium name="DOE Joint Genome Institute"/>
            <person name="Kuo A."/>
            <person name="Miyauchi S."/>
            <person name="Kiss E."/>
            <person name="Drula E."/>
            <person name="Kohler A."/>
            <person name="Sanchez-Garcia M."/>
            <person name="Andreopoulos B."/>
            <person name="Barry K.W."/>
            <person name="Bonito G."/>
            <person name="Buee M."/>
            <person name="Carver A."/>
            <person name="Chen C."/>
            <person name="Cichocki N."/>
            <person name="Clum A."/>
            <person name="Culley D."/>
            <person name="Crous P.W."/>
            <person name="Fauchery L."/>
            <person name="Girlanda M."/>
            <person name="Hayes R."/>
            <person name="Keri Z."/>
            <person name="LaButti K."/>
            <person name="Lipzen A."/>
            <person name="Lombard V."/>
            <person name="Magnuson J."/>
            <person name="Maillard F."/>
            <person name="Morin E."/>
            <person name="Murat C."/>
            <person name="Nolan M."/>
            <person name="Ohm R."/>
            <person name="Pangilinan J."/>
            <person name="Pereira M."/>
            <person name="Perotto S."/>
            <person name="Peter M."/>
            <person name="Riley R."/>
            <person name="Sitrit Y."/>
            <person name="Stielow B."/>
            <person name="Szollosi G."/>
            <person name="Zifcakova L."/>
            <person name="Stursova M."/>
            <person name="Spatafora J.W."/>
            <person name="Tedersoo L."/>
            <person name="Vaario L.-M."/>
            <person name="Yamada A."/>
            <person name="Yan M."/>
            <person name="Wang P."/>
            <person name="Xu J."/>
            <person name="Bruns T."/>
            <person name="Baldrian P."/>
            <person name="Vilgalys R."/>
            <person name="Henrissat B."/>
            <person name="Grigoriev I.V."/>
            <person name="Hibbett D."/>
            <person name="Nagy L.G."/>
            <person name="Martin F.M."/>
        </authorList>
    </citation>
    <scope>NUCLEOTIDE SEQUENCE</scope>
    <source>
        <strain evidence="1">BED1</strain>
    </source>
</reference>
<organism evidence="1 2">
    <name type="scientific">Boletus edulis BED1</name>
    <dbReference type="NCBI Taxonomy" id="1328754"/>
    <lineage>
        <taxon>Eukaryota</taxon>
        <taxon>Fungi</taxon>
        <taxon>Dikarya</taxon>
        <taxon>Basidiomycota</taxon>
        <taxon>Agaricomycotina</taxon>
        <taxon>Agaricomycetes</taxon>
        <taxon>Agaricomycetidae</taxon>
        <taxon>Boletales</taxon>
        <taxon>Boletineae</taxon>
        <taxon>Boletaceae</taxon>
        <taxon>Boletoideae</taxon>
        <taxon>Boletus</taxon>
    </lineage>
</organism>
<comment type="caution">
    <text evidence="1">The sequence shown here is derived from an EMBL/GenBank/DDBJ whole genome shotgun (WGS) entry which is preliminary data.</text>
</comment>